<sequence>MLVNAKEIIQNAYKNKKVVFHININNLEWTKQILLAANYKNVPIILGVSPSAAKYFGGYNVCYSLVKSLIKDLKIKIPVCLHLDHGSYFDCLEAIKAKFSSIMFDGSKLPFEKNLELSKKLSEICKKKNLSIECEIGRIGGAEDGVISEISYTNLNEAKAFKKIGIDMLAVGIGNIHGEYPSDWKGLNFSLLKELNETLNMPFVLHGGSGISDTDLKKCISLGVSKININTELQIANARALESFIKTNDIMENKNYNPRRLYKLPNEAIYNKVIEILDKFKE</sequence>
<dbReference type="PATRIC" id="fig|1188233.3.peg.159"/>
<feature type="binding site" evidence="3">
    <location>
        <position position="135"/>
    </location>
    <ligand>
        <name>Zn(2+)</name>
        <dbReference type="ChEBI" id="CHEBI:29105"/>
        <label>2</label>
    </ligand>
</feature>
<feature type="active site" description="Proton donor" evidence="1">
    <location>
        <position position="84"/>
    </location>
</feature>
<dbReference type="RefSeq" id="WP_004423646.1">
    <property type="nucleotide sequence ID" value="NZ_AORI01000005.1"/>
</dbReference>
<evidence type="ECO:0000256" key="1">
    <source>
        <dbReference type="PIRSR" id="PIRSR001359-1"/>
    </source>
</evidence>
<evidence type="ECO:0000313" key="5">
    <source>
        <dbReference type="Proteomes" id="UP000013131"/>
    </source>
</evidence>
<dbReference type="GO" id="GO:0016832">
    <property type="term" value="F:aldehyde-lyase activity"/>
    <property type="evidence" value="ECO:0007669"/>
    <property type="project" value="InterPro"/>
</dbReference>
<dbReference type="AlphaFoldDB" id="N9V144"/>
<keyword evidence="3" id="KW-0862">Zinc</keyword>
<gene>
    <name evidence="4" type="primary">fba</name>
    <name evidence="4" type="ORF">MAU_1560</name>
</gene>
<dbReference type="GO" id="GO:0008270">
    <property type="term" value="F:zinc ion binding"/>
    <property type="evidence" value="ECO:0007669"/>
    <property type="project" value="InterPro"/>
</dbReference>
<name>N9V144_9BACT</name>
<dbReference type="STRING" id="1188233.MAU_1560"/>
<feature type="binding site" evidence="3">
    <location>
        <position position="105"/>
    </location>
    <ligand>
        <name>Zn(2+)</name>
        <dbReference type="ChEBI" id="CHEBI:29105"/>
        <label>2</label>
    </ligand>
</feature>
<dbReference type="PIRSF" id="PIRSF001359">
    <property type="entry name" value="F_bP_aldolase_II"/>
    <property type="match status" value="1"/>
</dbReference>
<feature type="binding site" evidence="2">
    <location>
        <begin position="207"/>
        <end position="209"/>
    </location>
    <ligand>
        <name>dihydroxyacetone phosphate</name>
        <dbReference type="ChEBI" id="CHEBI:57642"/>
    </ligand>
</feature>
<evidence type="ECO:0000256" key="3">
    <source>
        <dbReference type="PIRSR" id="PIRSR001359-3"/>
    </source>
</evidence>
<proteinExistence type="predicted"/>
<evidence type="ECO:0000256" key="2">
    <source>
        <dbReference type="PIRSR" id="PIRSR001359-2"/>
    </source>
</evidence>
<evidence type="ECO:0000313" key="4">
    <source>
        <dbReference type="EMBL" id="ENY69117.1"/>
    </source>
</evidence>
<dbReference type="GO" id="GO:0005975">
    <property type="term" value="P:carbohydrate metabolic process"/>
    <property type="evidence" value="ECO:0007669"/>
    <property type="project" value="InterPro"/>
</dbReference>
<dbReference type="InterPro" id="IPR050246">
    <property type="entry name" value="Class_II_FBP_aldolase"/>
</dbReference>
<dbReference type="Proteomes" id="UP000013131">
    <property type="component" value="Unassembled WGS sequence"/>
</dbReference>
<dbReference type="Gene3D" id="3.20.20.70">
    <property type="entry name" value="Aldolase class I"/>
    <property type="match status" value="1"/>
</dbReference>
<accession>N9V144</accession>
<dbReference type="Pfam" id="PF01116">
    <property type="entry name" value="F_bP_aldolase"/>
    <property type="match status" value="1"/>
</dbReference>
<protein>
    <submittedName>
        <fullName evidence="4">Fructose-bisphosphate aldolase</fullName>
    </submittedName>
</protein>
<dbReference type="PANTHER" id="PTHR30304:SF0">
    <property type="entry name" value="D-TAGATOSE-1,6-BISPHOSPHATE ALDOLASE SUBUNIT GATY-RELATED"/>
    <property type="match status" value="1"/>
</dbReference>
<dbReference type="InterPro" id="IPR000771">
    <property type="entry name" value="FBA_II"/>
</dbReference>
<dbReference type="eggNOG" id="COG0191">
    <property type="taxonomic scope" value="Bacteria"/>
</dbReference>
<dbReference type="PROSITE" id="PS00806">
    <property type="entry name" value="ALDOLASE_CLASS_II_2"/>
    <property type="match status" value="1"/>
</dbReference>
<dbReference type="SUPFAM" id="SSF51569">
    <property type="entry name" value="Aldolase"/>
    <property type="match status" value="1"/>
</dbReference>
<feature type="binding site" evidence="2">
    <location>
        <position position="178"/>
    </location>
    <ligand>
        <name>dihydroxyacetone phosphate</name>
        <dbReference type="ChEBI" id="CHEBI:57642"/>
    </ligand>
</feature>
<comment type="caution">
    <text evidence="4">The sequence shown here is derived from an EMBL/GenBank/DDBJ whole genome shotgun (WGS) entry which is preliminary data.</text>
</comment>
<dbReference type="PANTHER" id="PTHR30304">
    <property type="entry name" value="D-TAGATOSE-1,6-BISPHOSPHATE ALDOLASE"/>
    <property type="match status" value="1"/>
</dbReference>
<reference evidence="4 5" key="1">
    <citation type="journal article" date="2013" name="Genome Announc.">
        <title>Draft Genome Sequences of Mycoplasma auris and Mycoplasma yeatsii, Two Species of the Ear Canal of Caprinae.</title>
        <authorList>
            <person name="Dordet-Frisoni E."/>
            <person name="Baranowski E."/>
            <person name="Barre A."/>
            <person name="Blanchard A."/>
            <person name="Breton M."/>
            <person name="Couture C."/>
            <person name="Dupuy V."/>
            <person name="Gaurivaud P."/>
            <person name="Jacob D."/>
            <person name="Lemaitre C."/>
            <person name="Manso-Silvan L."/>
            <person name="Nikolski M."/>
            <person name="Nouvel L.X."/>
            <person name="Poumarat F."/>
            <person name="Sirand-Pugnet P."/>
            <person name="Thebault P."/>
            <person name="Theil S."/>
            <person name="Thiaucourt F."/>
            <person name="Citti C."/>
            <person name="Tardy F."/>
        </authorList>
    </citation>
    <scope>NUCLEOTIDE SEQUENCE [LARGE SCALE GENOMIC DNA]</scope>
    <source>
        <strain evidence="4 5">15026</strain>
    </source>
</reference>
<dbReference type="CDD" id="cd00947">
    <property type="entry name" value="TBP_aldolase_IIB"/>
    <property type="match status" value="1"/>
</dbReference>
<dbReference type="NCBIfam" id="TIGR00167">
    <property type="entry name" value="cbbA"/>
    <property type="match status" value="1"/>
</dbReference>
<keyword evidence="5" id="KW-1185">Reference proteome</keyword>
<keyword evidence="3" id="KW-0479">Metal-binding</keyword>
<comment type="cofactor">
    <cofactor evidence="3">
        <name>Zn(2+)</name>
        <dbReference type="ChEBI" id="CHEBI:29105"/>
    </cofactor>
    <text evidence="3">Binds 2 Zn(2+) ions per subunit. One is catalytic and the other provides a structural contribution.</text>
</comment>
<dbReference type="EMBL" id="AORI01000005">
    <property type="protein sequence ID" value="ENY69117.1"/>
    <property type="molecule type" value="Genomic_DNA"/>
</dbReference>
<feature type="binding site" evidence="2">
    <location>
        <begin position="228"/>
        <end position="231"/>
    </location>
    <ligand>
        <name>dihydroxyacetone phosphate</name>
        <dbReference type="ChEBI" id="CHEBI:57642"/>
    </ligand>
</feature>
<organism evidence="4 5">
    <name type="scientific">Metamycoplasma auris 15026</name>
    <dbReference type="NCBI Taxonomy" id="1188233"/>
    <lineage>
        <taxon>Bacteria</taxon>
        <taxon>Bacillati</taxon>
        <taxon>Mycoplasmatota</taxon>
        <taxon>Mycoplasmoidales</taxon>
        <taxon>Metamycoplasmataceae</taxon>
        <taxon>Metamycoplasma</taxon>
    </lineage>
</organism>
<dbReference type="OrthoDB" id="9803995at2"/>
<dbReference type="InterPro" id="IPR013785">
    <property type="entry name" value="Aldolase_TIM"/>
</dbReference>
<feature type="binding site" evidence="3">
    <location>
        <position position="206"/>
    </location>
    <ligand>
        <name>Zn(2+)</name>
        <dbReference type="ChEBI" id="CHEBI:29105"/>
        <label>1</label>
        <note>catalytic</note>
    </ligand>
</feature>
<feature type="binding site" evidence="3">
    <location>
        <position position="85"/>
    </location>
    <ligand>
        <name>Zn(2+)</name>
        <dbReference type="ChEBI" id="CHEBI:29105"/>
        <label>1</label>
        <note>catalytic</note>
    </ligand>
</feature>
<feature type="binding site" evidence="3">
    <location>
        <position position="177"/>
    </location>
    <ligand>
        <name>Zn(2+)</name>
        <dbReference type="ChEBI" id="CHEBI:29105"/>
        <label>1</label>
        <note>catalytic</note>
    </ligand>
</feature>